<gene>
    <name evidence="1" type="ORF">GRI44_02305</name>
</gene>
<dbReference type="OrthoDB" id="2962131at2"/>
<reference evidence="1 2" key="1">
    <citation type="submission" date="2019-12" db="EMBL/GenBank/DDBJ databases">
        <title>Genomic-based taxomic classification of the family Erythrobacteraceae.</title>
        <authorList>
            <person name="Xu L."/>
        </authorList>
    </citation>
    <scope>NUCLEOTIDE SEQUENCE [LARGE SCALE GENOMIC DNA]</scope>
    <source>
        <strain evidence="1 2">KCTC 52259</strain>
    </source>
</reference>
<dbReference type="EMBL" id="WTYU01000001">
    <property type="protein sequence ID" value="MXP13587.1"/>
    <property type="molecule type" value="Genomic_DNA"/>
</dbReference>
<keyword evidence="2" id="KW-1185">Reference proteome</keyword>
<dbReference type="GO" id="GO:0008483">
    <property type="term" value="F:transaminase activity"/>
    <property type="evidence" value="ECO:0007669"/>
    <property type="project" value="UniProtKB-KW"/>
</dbReference>
<keyword evidence="1" id="KW-0032">Aminotransferase</keyword>
<comment type="caution">
    <text evidence="1">The sequence shown here is derived from an EMBL/GenBank/DDBJ whole genome shotgun (WGS) entry which is preliminary data.</text>
</comment>
<accession>A0A6L7GCF6</accession>
<proteinExistence type="predicted"/>
<dbReference type="AlphaFoldDB" id="A0A6L7GCF6"/>
<dbReference type="Proteomes" id="UP000473531">
    <property type="component" value="Unassembled WGS sequence"/>
</dbReference>
<evidence type="ECO:0000313" key="2">
    <source>
        <dbReference type="Proteomes" id="UP000473531"/>
    </source>
</evidence>
<sequence>MHDCPAPQALLATWLQGAVNNNGNYGHILFEQVAPSDDAIVAGLRPYFESAHLDAREVFHRAARIDLHPDAAAPGGNARYPNCLPPSAKKGLFGEVMAGLITEAYQFIGGHRWTIPVFLFRFHVEVGAYLFDLARDPARVREVSGRHGNDFIALDIDPATREVVRFIAGEAKWRATLTPSTMDELMHGEWTGPQGARVRKGDGIWNEMNRGLAAPQGLEQLNTLLCEKAREDYAEAIVSLDRALLLDAATLPRTDLIFIAGNKAARRAPGQSYLPTNAPPADYTAGRPLQVVELVVEGGVDLIERLYASLWDGI</sequence>
<organism evidence="1 2">
    <name type="scientific">Allopontixanthobacter confluentis</name>
    <dbReference type="NCBI Taxonomy" id="1849021"/>
    <lineage>
        <taxon>Bacteria</taxon>
        <taxon>Pseudomonadati</taxon>
        <taxon>Pseudomonadota</taxon>
        <taxon>Alphaproteobacteria</taxon>
        <taxon>Sphingomonadales</taxon>
        <taxon>Erythrobacteraceae</taxon>
        <taxon>Allopontixanthobacter</taxon>
    </lineage>
</organism>
<evidence type="ECO:0000313" key="1">
    <source>
        <dbReference type="EMBL" id="MXP13587.1"/>
    </source>
</evidence>
<name>A0A6L7GCF6_9SPHN</name>
<keyword evidence="1" id="KW-0808">Transferase</keyword>
<protein>
    <submittedName>
        <fullName evidence="1">Aminotransferase</fullName>
    </submittedName>
</protein>